<name>T1F476_HELRO</name>
<proteinExistence type="predicted"/>
<evidence type="ECO:0000313" key="3">
    <source>
        <dbReference type="Proteomes" id="UP000015101"/>
    </source>
</evidence>
<dbReference type="AlphaFoldDB" id="T1F476"/>
<dbReference type="HOGENOM" id="CLU_928383_0_0_1"/>
<dbReference type="EMBL" id="KB096325">
    <property type="protein sequence ID" value="ESO05718.1"/>
    <property type="molecule type" value="Genomic_DNA"/>
</dbReference>
<keyword evidence="3" id="KW-1185">Reference proteome</keyword>
<dbReference type="GeneID" id="20203625"/>
<dbReference type="KEGG" id="hro:HELRODRAFT_171381"/>
<accession>T1F476</accession>
<dbReference type="EMBL" id="AMQM01003859">
    <property type="status" value="NOT_ANNOTATED_CDS"/>
    <property type="molecule type" value="Genomic_DNA"/>
</dbReference>
<organism evidence="2 3">
    <name type="scientific">Helobdella robusta</name>
    <name type="common">Californian leech</name>
    <dbReference type="NCBI Taxonomy" id="6412"/>
    <lineage>
        <taxon>Eukaryota</taxon>
        <taxon>Metazoa</taxon>
        <taxon>Spiralia</taxon>
        <taxon>Lophotrochozoa</taxon>
        <taxon>Annelida</taxon>
        <taxon>Clitellata</taxon>
        <taxon>Hirudinea</taxon>
        <taxon>Rhynchobdellida</taxon>
        <taxon>Glossiphoniidae</taxon>
        <taxon>Helobdella</taxon>
    </lineage>
</organism>
<dbReference type="EnsemblMetazoa" id="HelroT171381">
    <property type="protein sequence ID" value="HelroP171381"/>
    <property type="gene ID" value="HelroG171381"/>
</dbReference>
<dbReference type="CTD" id="20203625"/>
<dbReference type="InParanoid" id="T1F476"/>
<sequence>MAAAIPFLRGGQLNLIVQAAPSLWTGYTSSAMPGWAALNTDTRMFAVAFLFNTLKARHLGARKTAWTDSTERIRLISYLEAILDSACPLIVRSRPAVAPGAAVVLPAATEIDPAAPSGTTFQDQLVRTYGAGGGAATWAGDIVTVTLPQALAAQAEHYMSAQFTFVLALAKKGDMTRQFSVKATRSLQLELGLSNMEIYSDEVAWIATRVINSASLPTEASWAALFASVLAGNNISKRVRTVTNWAQRAGTTKLQILSSFMKRQSTSNNLCKNNEDCTCVRTFMEAYRKSTYNLQQPKNL</sequence>
<dbReference type="Proteomes" id="UP000015101">
    <property type="component" value="Unassembled WGS sequence"/>
</dbReference>
<protein>
    <submittedName>
        <fullName evidence="1 2">Uncharacterized protein</fullName>
    </submittedName>
</protein>
<dbReference type="RefSeq" id="XP_009016351.1">
    <property type="nucleotide sequence ID" value="XM_009018103.1"/>
</dbReference>
<gene>
    <name evidence="2" type="primary">20203625</name>
    <name evidence="1" type="ORF">HELRODRAFT_171381</name>
</gene>
<evidence type="ECO:0000313" key="2">
    <source>
        <dbReference type="EnsemblMetazoa" id="HelroP171381"/>
    </source>
</evidence>
<reference evidence="1 3" key="2">
    <citation type="journal article" date="2013" name="Nature">
        <title>Insights into bilaterian evolution from three spiralian genomes.</title>
        <authorList>
            <person name="Simakov O."/>
            <person name="Marletaz F."/>
            <person name="Cho S.J."/>
            <person name="Edsinger-Gonzales E."/>
            <person name="Havlak P."/>
            <person name="Hellsten U."/>
            <person name="Kuo D.H."/>
            <person name="Larsson T."/>
            <person name="Lv J."/>
            <person name="Arendt D."/>
            <person name="Savage R."/>
            <person name="Osoegawa K."/>
            <person name="de Jong P."/>
            <person name="Grimwood J."/>
            <person name="Chapman J.A."/>
            <person name="Shapiro H."/>
            <person name="Aerts A."/>
            <person name="Otillar R.P."/>
            <person name="Terry A.Y."/>
            <person name="Boore J.L."/>
            <person name="Grigoriev I.V."/>
            <person name="Lindberg D.R."/>
            <person name="Seaver E.C."/>
            <person name="Weisblat D.A."/>
            <person name="Putnam N.H."/>
            <person name="Rokhsar D.S."/>
        </authorList>
    </citation>
    <scope>NUCLEOTIDE SEQUENCE</scope>
</reference>
<evidence type="ECO:0000313" key="1">
    <source>
        <dbReference type="EMBL" id="ESO05718.1"/>
    </source>
</evidence>
<reference evidence="3" key="1">
    <citation type="submission" date="2012-12" db="EMBL/GenBank/DDBJ databases">
        <authorList>
            <person name="Hellsten U."/>
            <person name="Grimwood J."/>
            <person name="Chapman J.A."/>
            <person name="Shapiro H."/>
            <person name="Aerts A."/>
            <person name="Otillar R.P."/>
            <person name="Terry A.Y."/>
            <person name="Boore J.L."/>
            <person name="Simakov O."/>
            <person name="Marletaz F."/>
            <person name="Cho S.-J."/>
            <person name="Edsinger-Gonzales E."/>
            <person name="Havlak P."/>
            <person name="Kuo D.-H."/>
            <person name="Larsson T."/>
            <person name="Lv J."/>
            <person name="Arendt D."/>
            <person name="Savage R."/>
            <person name="Osoegawa K."/>
            <person name="de Jong P."/>
            <person name="Lindberg D.R."/>
            <person name="Seaver E.C."/>
            <person name="Weisblat D.A."/>
            <person name="Putnam N.H."/>
            <person name="Grigoriev I.V."/>
            <person name="Rokhsar D.S."/>
        </authorList>
    </citation>
    <scope>NUCLEOTIDE SEQUENCE</scope>
</reference>
<reference evidence="2" key="3">
    <citation type="submission" date="2015-06" db="UniProtKB">
        <authorList>
            <consortium name="EnsemblMetazoa"/>
        </authorList>
    </citation>
    <scope>IDENTIFICATION</scope>
</reference>